<dbReference type="InterPro" id="IPR009011">
    <property type="entry name" value="Man6P_isomerase_rcpt-bd_dom_sf"/>
</dbReference>
<evidence type="ECO:0000256" key="11">
    <source>
        <dbReference type="ARBA" id="ARBA00023128"/>
    </source>
</evidence>
<keyword evidence="14" id="KW-0968">Cytoplasmic vesicle</keyword>
<keyword evidence="19" id="KW-1185">Reference proteome</keyword>
<organism evidence="18 19">
    <name type="scientific">Macrolepiota fuliginosa MF-IS2</name>
    <dbReference type="NCBI Taxonomy" id="1400762"/>
    <lineage>
        <taxon>Eukaryota</taxon>
        <taxon>Fungi</taxon>
        <taxon>Dikarya</taxon>
        <taxon>Basidiomycota</taxon>
        <taxon>Agaricomycotina</taxon>
        <taxon>Agaricomycetes</taxon>
        <taxon>Agaricomycetidae</taxon>
        <taxon>Agaricales</taxon>
        <taxon>Agaricineae</taxon>
        <taxon>Agaricaceae</taxon>
        <taxon>Macrolepiota</taxon>
    </lineage>
</organism>
<evidence type="ECO:0000313" key="19">
    <source>
        <dbReference type="Proteomes" id="UP000807342"/>
    </source>
</evidence>
<evidence type="ECO:0000256" key="8">
    <source>
        <dbReference type="ARBA" id="ARBA00022989"/>
    </source>
</evidence>
<dbReference type="EMBL" id="MU151338">
    <property type="protein sequence ID" value="KAF9444925.1"/>
    <property type="molecule type" value="Genomic_DNA"/>
</dbReference>
<protein>
    <recommendedName>
        <fullName evidence="5">Autophagy-related protein 27</fullName>
    </recommendedName>
</protein>
<evidence type="ECO:0000256" key="12">
    <source>
        <dbReference type="ARBA" id="ARBA00023136"/>
    </source>
</evidence>
<evidence type="ECO:0000256" key="16">
    <source>
        <dbReference type="SAM" id="Phobius"/>
    </source>
</evidence>
<evidence type="ECO:0000256" key="10">
    <source>
        <dbReference type="ARBA" id="ARBA00023034"/>
    </source>
</evidence>
<dbReference type="Pfam" id="PF09451">
    <property type="entry name" value="ATG27"/>
    <property type="match status" value="1"/>
</dbReference>
<reference evidence="18" key="1">
    <citation type="submission" date="2020-11" db="EMBL/GenBank/DDBJ databases">
        <authorList>
            <consortium name="DOE Joint Genome Institute"/>
            <person name="Ahrendt S."/>
            <person name="Riley R."/>
            <person name="Andreopoulos W."/>
            <person name="Labutti K."/>
            <person name="Pangilinan J."/>
            <person name="Ruiz-Duenas F.J."/>
            <person name="Barrasa J.M."/>
            <person name="Sanchez-Garcia M."/>
            <person name="Camarero S."/>
            <person name="Miyauchi S."/>
            <person name="Serrano A."/>
            <person name="Linde D."/>
            <person name="Babiker R."/>
            <person name="Drula E."/>
            <person name="Ayuso-Fernandez I."/>
            <person name="Pacheco R."/>
            <person name="Padilla G."/>
            <person name="Ferreira P."/>
            <person name="Barriuso J."/>
            <person name="Kellner H."/>
            <person name="Castanera R."/>
            <person name="Alfaro M."/>
            <person name="Ramirez L."/>
            <person name="Pisabarro A.G."/>
            <person name="Kuo A."/>
            <person name="Tritt A."/>
            <person name="Lipzen A."/>
            <person name="He G."/>
            <person name="Yan M."/>
            <person name="Ng V."/>
            <person name="Cullen D."/>
            <person name="Martin F."/>
            <person name="Rosso M.-N."/>
            <person name="Henrissat B."/>
            <person name="Hibbett D."/>
            <person name="Martinez A.T."/>
            <person name="Grigoriev I.V."/>
        </authorList>
    </citation>
    <scope>NUCLEOTIDE SEQUENCE</scope>
    <source>
        <strain evidence="18">MF-IS2</strain>
    </source>
</reference>
<dbReference type="GO" id="GO:0031966">
    <property type="term" value="C:mitochondrial membrane"/>
    <property type="evidence" value="ECO:0007669"/>
    <property type="project" value="UniProtKB-SubCell"/>
</dbReference>
<keyword evidence="6 16" id="KW-0812">Transmembrane</keyword>
<keyword evidence="11" id="KW-0496">Mitochondrion</keyword>
<dbReference type="GO" id="GO:0000139">
    <property type="term" value="C:Golgi membrane"/>
    <property type="evidence" value="ECO:0007669"/>
    <property type="project" value="UniProtKB-SubCell"/>
</dbReference>
<proteinExistence type="inferred from homology"/>
<comment type="subcellular location">
    <subcellularLocation>
        <location evidence="2">Cytoplasmic vesicle membrane</location>
        <topology evidence="2">Single-pass type I membrane protein</topology>
    </subcellularLocation>
    <subcellularLocation>
        <location evidence="3">Golgi apparatus membrane</location>
        <topology evidence="3">Single-pass type I membrane protein</topology>
    </subcellularLocation>
    <subcellularLocation>
        <location evidence="1">Mitochondrion membrane</location>
        <topology evidence="1">Single-pass membrane protein</topology>
    </subcellularLocation>
</comment>
<evidence type="ECO:0000256" key="4">
    <source>
        <dbReference type="ARBA" id="ARBA00005363"/>
    </source>
</evidence>
<keyword evidence="13" id="KW-1015">Disulfide bond</keyword>
<evidence type="ECO:0000256" key="1">
    <source>
        <dbReference type="ARBA" id="ARBA00004304"/>
    </source>
</evidence>
<sequence length="296" mass="33405">MTAECSFDYQHNYSNTTHSLTYNLCPLFLRYESFKHELDEDTPPTHTKYVYEIALGRGIEKDGTLPTDLQCPSTSLVCLTVINTRPNHPSEPARIIQVVSAASGDVHPKFRVTNTTNGVDHEENHLQLTVYGPQYMEQRQKAIFHMVCDKDSDEASNPKLEFLYRWNGTHVFKWKSNYACPVTTTLPDGTGEGPGDSGDEEGSLPPIDPEPDEHLPTPPTRTPLWLIGTIIFLFAMALRIILAKKYTRRLRTHVLGSLRRRSREDEHLLEDFNGKSLLNGLKGGVSTSSQSQRYTA</sequence>
<keyword evidence="12 16" id="KW-0472">Membrane</keyword>
<gene>
    <name evidence="18" type="ORF">P691DRAFT_711143</name>
</gene>
<evidence type="ECO:0000259" key="17">
    <source>
        <dbReference type="PROSITE" id="PS51914"/>
    </source>
</evidence>
<evidence type="ECO:0000313" key="18">
    <source>
        <dbReference type="EMBL" id="KAF9444925.1"/>
    </source>
</evidence>
<name>A0A9P6C0T0_9AGAR</name>
<evidence type="ECO:0000256" key="2">
    <source>
        <dbReference type="ARBA" id="ARBA00004358"/>
    </source>
</evidence>
<dbReference type="SUPFAM" id="SSF50911">
    <property type="entry name" value="Mannose 6-phosphate receptor domain"/>
    <property type="match status" value="1"/>
</dbReference>
<dbReference type="InterPro" id="IPR044865">
    <property type="entry name" value="MRH_dom"/>
</dbReference>
<evidence type="ECO:0000256" key="15">
    <source>
        <dbReference type="SAM" id="MobiDB-lite"/>
    </source>
</evidence>
<evidence type="ECO:0000256" key="9">
    <source>
        <dbReference type="ARBA" id="ARBA00023006"/>
    </source>
</evidence>
<comment type="caution">
    <text evidence="18">The sequence shown here is derived from an EMBL/GenBank/DDBJ whole genome shotgun (WGS) entry which is preliminary data.</text>
</comment>
<evidence type="ECO:0000256" key="13">
    <source>
        <dbReference type="ARBA" id="ARBA00023157"/>
    </source>
</evidence>
<dbReference type="OrthoDB" id="29460at2759"/>
<evidence type="ECO:0000256" key="3">
    <source>
        <dbReference type="ARBA" id="ARBA00004614"/>
    </source>
</evidence>
<keyword evidence="7" id="KW-0732">Signal</keyword>
<dbReference type="Proteomes" id="UP000807342">
    <property type="component" value="Unassembled WGS sequence"/>
</dbReference>
<feature type="domain" description="MRH" evidence="17">
    <location>
        <begin position="3"/>
        <end position="182"/>
    </location>
</feature>
<feature type="region of interest" description="Disordered" evidence="15">
    <location>
        <begin position="185"/>
        <end position="219"/>
    </location>
</feature>
<dbReference type="PROSITE" id="PS51914">
    <property type="entry name" value="MRH"/>
    <property type="match status" value="1"/>
</dbReference>
<evidence type="ECO:0000256" key="7">
    <source>
        <dbReference type="ARBA" id="ARBA00022729"/>
    </source>
</evidence>
<comment type="similarity">
    <text evidence="4">Belongs to the ATG27 family.</text>
</comment>
<dbReference type="GO" id="GO:0006914">
    <property type="term" value="P:autophagy"/>
    <property type="evidence" value="ECO:0007669"/>
    <property type="project" value="UniProtKB-KW"/>
</dbReference>
<keyword evidence="10" id="KW-0333">Golgi apparatus</keyword>
<feature type="transmembrane region" description="Helical" evidence="16">
    <location>
        <begin position="224"/>
        <end position="242"/>
    </location>
</feature>
<dbReference type="GO" id="GO:0030659">
    <property type="term" value="C:cytoplasmic vesicle membrane"/>
    <property type="evidence" value="ECO:0007669"/>
    <property type="project" value="UniProtKB-SubCell"/>
</dbReference>
<dbReference type="Gene3D" id="2.70.130.10">
    <property type="entry name" value="Mannose-6-phosphate receptor binding domain"/>
    <property type="match status" value="1"/>
</dbReference>
<dbReference type="AlphaFoldDB" id="A0A9P6C0T0"/>
<evidence type="ECO:0000256" key="6">
    <source>
        <dbReference type="ARBA" id="ARBA00022692"/>
    </source>
</evidence>
<dbReference type="InterPro" id="IPR018939">
    <property type="entry name" value="Autophagy-rel_prot_27"/>
</dbReference>
<keyword evidence="8 16" id="KW-1133">Transmembrane helix</keyword>
<accession>A0A9P6C0T0</accession>
<keyword evidence="9" id="KW-0072">Autophagy</keyword>
<evidence type="ECO:0000256" key="14">
    <source>
        <dbReference type="ARBA" id="ARBA00023329"/>
    </source>
</evidence>
<evidence type="ECO:0000256" key="5">
    <source>
        <dbReference type="ARBA" id="ARBA00013776"/>
    </source>
</evidence>